<feature type="signal peptide" evidence="1">
    <location>
        <begin position="1"/>
        <end position="15"/>
    </location>
</feature>
<protein>
    <submittedName>
        <fullName evidence="2">Uncharacterized protein</fullName>
    </submittedName>
</protein>
<keyword evidence="1" id="KW-0732">Signal</keyword>
<keyword evidence="3" id="KW-1185">Reference proteome</keyword>
<comment type="caution">
    <text evidence="2">The sequence shown here is derived from an EMBL/GenBank/DDBJ whole genome shotgun (WGS) entry which is preliminary data.</text>
</comment>
<reference evidence="2 3" key="1">
    <citation type="submission" date="2023-03" db="EMBL/GenBank/DDBJ databases">
        <title>High-quality genome of Scylla paramamosain provides insights in environmental adaptation.</title>
        <authorList>
            <person name="Zhang L."/>
        </authorList>
    </citation>
    <scope>NUCLEOTIDE SEQUENCE [LARGE SCALE GENOMIC DNA]</scope>
    <source>
        <strain evidence="2">LZ_2023a</strain>
        <tissue evidence="2">Muscle</tissue>
    </source>
</reference>
<accession>A0AAW0T4M3</accession>
<dbReference type="Proteomes" id="UP001487740">
    <property type="component" value="Unassembled WGS sequence"/>
</dbReference>
<dbReference type="EMBL" id="JARAKH010000039">
    <property type="protein sequence ID" value="KAK8382609.1"/>
    <property type="molecule type" value="Genomic_DNA"/>
</dbReference>
<feature type="chain" id="PRO_5043710222" evidence="1">
    <location>
        <begin position="16"/>
        <end position="159"/>
    </location>
</feature>
<organism evidence="2 3">
    <name type="scientific">Scylla paramamosain</name>
    <name type="common">Mud crab</name>
    <dbReference type="NCBI Taxonomy" id="85552"/>
    <lineage>
        <taxon>Eukaryota</taxon>
        <taxon>Metazoa</taxon>
        <taxon>Ecdysozoa</taxon>
        <taxon>Arthropoda</taxon>
        <taxon>Crustacea</taxon>
        <taxon>Multicrustacea</taxon>
        <taxon>Malacostraca</taxon>
        <taxon>Eumalacostraca</taxon>
        <taxon>Eucarida</taxon>
        <taxon>Decapoda</taxon>
        <taxon>Pleocyemata</taxon>
        <taxon>Brachyura</taxon>
        <taxon>Eubrachyura</taxon>
        <taxon>Portunoidea</taxon>
        <taxon>Portunidae</taxon>
        <taxon>Portuninae</taxon>
        <taxon>Scylla</taxon>
    </lineage>
</organism>
<evidence type="ECO:0000256" key="1">
    <source>
        <dbReference type="SAM" id="SignalP"/>
    </source>
</evidence>
<name>A0AAW0T4M3_SCYPA</name>
<evidence type="ECO:0000313" key="2">
    <source>
        <dbReference type="EMBL" id="KAK8382609.1"/>
    </source>
</evidence>
<dbReference type="AlphaFoldDB" id="A0AAW0T4M3"/>
<proteinExistence type="predicted"/>
<gene>
    <name evidence="2" type="ORF">O3P69_015442</name>
</gene>
<evidence type="ECO:0000313" key="3">
    <source>
        <dbReference type="Proteomes" id="UP001487740"/>
    </source>
</evidence>
<sequence length="159" mass="17144">MSFSLLLALHSLSAARYSSLALAPVVHRSSFGVFLWLCLMAAGVSLRGGMKGQSPGEGEAELCTPPSSSSSWCLSSNPVGREIQDSQQPYEIARDYRHSIQRPQTAGVAVRRGLFEAHGAPSLSFTEALYGNKCCQQPLSSALLEVFCRLVRDCCLCTT</sequence>